<sequence>MPVQRFPTTFALATVALIFGVVGIANETEVTPLFTGLVIIQALSLIGSPRYPFASITTYIAAFIGTLLAGHSTGLEIFLGIFLITALIATDRQLLAAVIATTITLGGFYSPIKGHIHFDLIALFIFLTIILLAYLLGFWINRTHKQRHHDQLLRKSRIQELTSLLHDTIASDLTSLIVQLETLALTTPQRHKELKKAAHTARNTLDRIRQLLTALNTQPNTRPTASFPNTLESFIQRLRDHGFTVTTSAELDTPVTMTLHNTALQRVLSEASTNIIKHATPQSTVTIDAITNDQGIALSITNHHAPTKNSTSDSTGLGLANMLHVLSAVGGTLRTFSDDHQWGITAHIPFH</sequence>
<evidence type="ECO:0000256" key="1">
    <source>
        <dbReference type="ARBA" id="ARBA00000085"/>
    </source>
</evidence>
<evidence type="ECO:0000256" key="3">
    <source>
        <dbReference type="ARBA" id="ARBA00022553"/>
    </source>
</evidence>
<organism evidence="12 13">
    <name type="scientific">Corynebacterium breve</name>
    <dbReference type="NCBI Taxonomy" id="3049799"/>
    <lineage>
        <taxon>Bacteria</taxon>
        <taxon>Bacillati</taxon>
        <taxon>Actinomycetota</taxon>
        <taxon>Actinomycetes</taxon>
        <taxon>Mycobacteriales</taxon>
        <taxon>Corynebacteriaceae</taxon>
        <taxon>Corynebacterium</taxon>
    </lineage>
</organism>
<dbReference type="Gene3D" id="3.30.565.10">
    <property type="entry name" value="Histidine kinase-like ATPase, C-terminal domain"/>
    <property type="match status" value="1"/>
</dbReference>
<protein>
    <recommendedName>
        <fullName evidence="2">histidine kinase</fullName>
        <ecNumber evidence="2">2.7.13.3</ecNumber>
    </recommendedName>
</protein>
<keyword evidence="6 12" id="KW-0418">Kinase</keyword>
<feature type="transmembrane region" description="Helical" evidence="9">
    <location>
        <begin position="6"/>
        <end position="26"/>
    </location>
</feature>
<feature type="transmembrane region" description="Helical" evidence="9">
    <location>
        <begin position="59"/>
        <end position="87"/>
    </location>
</feature>
<dbReference type="InterPro" id="IPR036259">
    <property type="entry name" value="MFS_trans_sf"/>
</dbReference>
<dbReference type="GO" id="GO:0016301">
    <property type="term" value="F:kinase activity"/>
    <property type="evidence" value="ECO:0007669"/>
    <property type="project" value="UniProtKB-KW"/>
</dbReference>
<keyword evidence="5" id="KW-0547">Nucleotide-binding</keyword>
<keyword evidence="3" id="KW-0597">Phosphoprotein</keyword>
<feature type="transmembrane region" description="Helical" evidence="9">
    <location>
        <begin position="33"/>
        <end position="53"/>
    </location>
</feature>
<dbReference type="PANTHER" id="PTHR24421">
    <property type="entry name" value="NITRATE/NITRITE SENSOR PROTEIN NARX-RELATED"/>
    <property type="match status" value="1"/>
</dbReference>
<dbReference type="Proteomes" id="UP001225598">
    <property type="component" value="Chromosome"/>
</dbReference>
<feature type="transmembrane region" description="Helical" evidence="9">
    <location>
        <begin position="94"/>
        <end position="112"/>
    </location>
</feature>
<feature type="transmembrane region" description="Helical" evidence="9">
    <location>
        <begin position="118"/>
        <end position="140"/>
    </location>
</feature>
<dbReference type="Pfam" id="PF02518">
    <property type="entry name" value="HATPase_c"/>
    <property type="match status" value="1"/>
</dbReference>
<evidence type="ECO:0000256" key="5">
    <source>
        <dbReference type="ARBA" id="ARBA00022741"/>
    </source>
</evidence>
<evidence type="ECO:0000256" key="7">
    <source>
        <dbReference type="ARBA" id="ARBA00022840"/>
    </source>
</evidence>
<evidence type="ECO:0000259" key="10">
    <source>
        <dbReference type="Pfam" id="PF02518"/>
    </source>
</evidence>
<dbReference type="SUPFAM" id="SSF103473">
    <property type="entry name" value="MFS general substrate transporter"/>
    <property type="match status" value="1"/>
</dbReference>
<keyword evidence="9" id="KW-1133">Transmembrane helix</keyword>
<dbReference type="InterPro" id="IPR003594">
    <property type="entry name" value="HATPase_dom"/>
</dbReference>
<reference evidence="12 13" key="1">
    <citation type="submission" date="2023-05" db="EMBL/GenBank/DDBJ databases">
        <title>Corynebacterium suedekumii sp. nov. and Corynebacterium breve sp. nov. isolated from raw cow's milk.</title>
        <authorList>
            <person name="Baer M.K."/>
            <person name="Mehl L."/>
            <person name="Hellmuth R."/>
            <person name="Marke G."/>
            <person name="Lipski A."/>
        </authorList>
    </citation>
    <scope>NUCLEOTIDE SEQUENCE [LARGE SCALE GENOMIC DNA]</scope>
    <source>
        <strain evidence="12 13">R4</strain>
    </source>
</reference>
<keyword evidence="13" id="KW-1185">Reference proteome</keyword>
<accession>A0ABY8VI02</accession>
<feature type="domain" description="Histidine kinase/HSP90-like ATPase" evidence="10">
    <location>
        <begin position="262"/>
        <end position="339"/>
    </location>
</feature>
<dbReference type="PANTHER" id="PTHR24421:SF10">
    <property type="entry name" value="NITRATE_NITRITE SENSOR PROTEIN NARQ"/>
    <property type="match status" value="1"/>
</dbReference>
<keyword evidence="8" id="KW-0902">Two-component regulatory system</keyword>
<keyword evidence="9" id="KW-0472">Membrane</keyword>
<keyword evidence="9" id="KW-0812">Transmembrane</keyword>
<dbReference type="EC" id="2.7.13.3" evidence="2"/>
<dbReference type="InterPro" id="IPR036890">
    <property type="entry name" value="HATPase_C_sf"/>
</dbReference>
<dbReference type="InterPro" id="IPR011712">
    <property type="entry name" value="Sig_transdc_His_kin_sub3_dim/P"/>
</dbReference>
<evidence type="ECO:0000256" key="9">
    <source>
        <dbReference type="SAM" id="Phobius"/>
    </source>
</evidence>
<comment type="catalytic activity">
    <reaction evidence="1">
        <text>ATP + protein L-histidine = ADP + protein N-phospho-L-histidine.</text>
        <dbReference type="EC" id="2.7.13.3"/>
    </reaction>
</comment>
<keyword evidence="4" id="KW-0808">Transferase</keyword>
<keyword evidence="7" id="KW-0067">ATP-binding</keyword>
<dbReference type="InterPro" id="IPR050482">
    <property type="entry name" value="Sensor_HK_TwoCompSys"/>
</dbReference>
<dbReference type="RefSeq" id="WP_284826428.1">
    <property type="nucleotide sequence ID" value="NZ_CP126969.1"/>
</dbReference>
<dbReference type="EMBL" id="CP126969">
    <property type="protein sequence ID" value="WIM68707.1"/>
    <property type="molecule type" value="Genomic_DNA"/>
</dbReference>
<dbReference type="SUPFAM" id="SSF55874">
    <property type="entry name" value="ATPase domain of HSP90 chaperone/DNA topoisomerase II/histidine kinase"/>
    <property type="match status" value="1"/>
</dbReference>
<evidence type="ECO:0000313" key="13">
    <source>
        <dbReference type="Proteomes" id="UP001225598"/>
    </source>
</evidence>
<dbReference type="Pfam" id="PF07730">
    <property type="entry name" value="HisKA_3"/>
    <property type="match status" value="1"/>
</dbReference>
<gene>
    <name evidence="12" type="ORF">QP027_04795</name>
</gene>
<evidence type="ECO:0000256" key="2">
    <source>
        <dbReference type="ARBA" id="ARBA00012438"/>
    </source>
</evidence>
<evidence type="ECO:0000313" key="12">
    <source>
        <dbReference type="EMBL" id="WIM68707.1"/>
    </source>
</evidence>
<evidence type="ECO:0000256" key="6">
    <source>
        <dbReference type="ARBA" id="ARBA00022777"/>
    </source>
</evidence>
<evidence type="ECO:0000256" key="4">
    <source>
        <dbReference type="ARBA" id="ARBA00022679"/>
    </source>
</evidence>
<feature type="domain" description="Signal transduction histidine kinase subgroup 3 dimerisation and phosphoacceptor" evidence="11">
    <location>
        <begin position="165"/>
        <end position="217"/>
    </location>
</feature>
<evidence type="ECO:0000259" key="11">
    <source>
        <dbReference type="Pfam" id="PF07730"/>
    </source>
</evidence>
<evidence type="ECO:0000256" key="8">
    <source>
        <dbReference type="ARBA" id="ARBA00023012"/>
    </source>
</evidence>
<proteinExistence type="predicted"/>
<name>A0ABY8VI02_9CORY</name>